<dbReference type="SUPFAM" id="SSF54826">
    <property type="entry name" value="Enolase N-terminal domain-like"/>
    <property type="match status" value="1"/>
</dbReference>
<evidence type="ECO:0000256" key="9">
    <source>
        <dbReference type="ARBA" id="ARBA00023136"/>
    </source>
</evidence>
<dbReference type="AlphaFoldDB" id="A0A6P6HGN0"/>
<evidence type="ECO:0000256" key="6">
    <source>
        <dbReference type="ARBA" id="ARBA00022968"/>
    </source>
</evidence>
<keyword evidence="12" id="KW-1185">Reference proteome</keyword>
<dbReference type="PANTHER" id="PTHR11987">
    <property type="entry name" value="ALPHA-2,8-SIALYLTRANSFERASE"/>
    <property type="match status" value="1"/>
</dbReference>
<evidence type="ECO:0000256" key="8">
    <source>
        <dbReference type="ARBA" id="ARBA00023034"/>
    </source>
</evidence>
<name>A0A6P6HGN0_PUMCO</name>
<dbReference type="GO" id="GO:0009311">
    <property type="term" value="P:oligosaccharide metabolic process"/>
    <property type="evidence" value="ECO:0007669"/>
    <property type="project" value="TreeGrafter"/>
</dbReference>
<dbReference type="RefSeq" id="XP_025774919.1">
    <property type="nucleotide sequence ID" value="XM_025919134.1"/>
</dbReference>
<keyword evidence="6" id="KW-0735">Signal-anchor</keyword>
<keyword evidence="3" id="KW-0328">Glycosyltransferase</keyword>
<keyword evidence="5" id="KW-0812">Transmembrane</keyword>
<comment type="similarity">
    <text evidence="2">Belongs to the glycosyltransferase 29 family.</text>
</comment>
<keyword evidence="10" id="KW-1015">Disulfide bond</keyword>
<dbReference type="GO" id="GO:0006491">
    <property type="term" value="P:N-glycan processing"/>
    <property type="evidence" value="ECO:0007669"/>
    <property type="project" value="TreeGrafter"/>
</dbReference>
<dbReference type="Gene3D" id="3.30.390.10">
    <property type="entry name" value="Enolase-like, N-terminal domain"/>
    <property type="match status" value="1"/>
</dbReference>
<dbReference type="InterPro" id="IPR001675">
    <property type="entry name" value="Glyco_trans_29"/>
</dbReference>
<dbReference type="Pfam" id="PF00777">
    <property type="entry name" value="Glyco_transf_29"/>
    <property type="match status" value="1"/>
</dbReference>
<dbReference type="KEGG" id="pcoo:112855470"/>
<keyword evidence="9" id="KW-0472">Membrane</keyword>
<evidence type="ECO:0000313" key="13">
    <source>
        <dbReference type="RefSeq" id="XP_025774919.1"/>
    </source>
</evidence>
<comment type="subcellular location">
    <subcellularLocation>
        <location evidence="1">Golgi apparatus membrane</location>
        <topology evidence="1">Single-pass type II membrane protein</topology>
    </subcellularLocation>
</comment>
<dbReference type="PANTHER" id="PTHR11987:SF30">
    <property type="entry name" value="ALPHA-2,8-SIALYLTRANSFERASE 8B"/>
    <property type="match status" value="1"/>
</dbReference>
<organism evidence="12 13">
    <name type="scientific">Puma concolor</name>
    <name type="common">Mountain lion</name>
    <name type="synonym">Felis concolor</name>
    <dbReference type="NCBI Taxonomy" id="9696"/>
    <lineage>
        <taxon>Eukaryota</taxon>
        <taxon>Metazoa</taxon>
        <taxon>Chordata</taxon>
        <taxon>Craniata</taxon>
        <taxon>Vertebrata</taxon>
        <taxon>Euteleostomi</taxon>
        <taxon>Mammalia</taxon>
        <taxon>Eutheria</taxon>
        <taxon>Laurasiatheria</taxon>
        <taxon>Carnivora</taxon>
        <taxon>Feliformia</taxon>
        <taxon>Felidae</taxon>
        <taxon>Felinae</taxon>
        <taxon>Puma</taxon>
    </lineage>
</organism>
<sequence length="607" mass="68069">MGVDWTIDETHMDCRYLNRHGNTTIKVEPHTGVFRALCPGCFSICEVQELLYSKTCCTGKGVSETVGHISKTLGLPDKQEAEFMEPEGRDKLVTDMGGMENKSKFDGNTIPKASPAAYKVRAAVTFTVTRSPGWQSRSDWSVPAFYVIHGSCHGGEELAVREDIVLLVGAVPNQKDIIKNKYSKDTSHVQDEGHFALDFLEQRSAKCGSQAIIQPTTCYHVALKPRILGHFLKARLVTGCKYFIKDYPVVSAEDALDQDDQKACRDSGGRGTIRSAVNSLHSKSNRAEVVINGSSSPAVVDRSNESIKHNIQPASAKWRHNQTLSLRIRKQILKFLDAEKDISVLKGTLKPGDIIHYIFDRDSTMNVSQNLYDLLPRTSPLKNKHFQTCAIVGNSGVLLNSGCGQEIDTHSFVIRCNLAPVQEYARDVGLKTDLVTMNPSVIQRAFEDLVNATWREKLLQRLHSLNGSILWIPAFMARGGKERVEWVNELILKHRVNVRTAYPSLRLLHAVRGYWLTNKVHIKRPTTGLLMYTLATRFCNQIYLYGFWPFPLDQNQNPVKYHYYDSLKYGYTSQASPHTMPLEFKALKSLHEQGALKLTVGQCDGAT</sequence>
<dbReference type="CTD" id="8128"/>
<dbReference type="Proteomes" id="UP000515131">
    <property type="component" value="Unplaced"/>
</dbReference>
<dbReference type="InterPro" id="IPR029017">
    <property type="entry name" value="Enolase-like_N"/>
</dbReference>
<gene>
    <name evidence="13" type="primary">ST8SIA2</name>
</gene>
<dbReference type="Gene3D" id="3.90.1480.20">
    <property type="entry name" value="Glycosyl transferase family 29"/>
    <property type="match status" value="1"/>
</dbReference>
<dbReference type="GO" id="GO:0003828">
    <property type="term" value="F:alpha-N-acetylneuraminate alpha-2,8-sialyltransferase activity"/>
    <property type="evidence" value="ECO:0007669"/>
    <property type="project" value="TreeGrafter"/>
</dbReference>
<dbReference type="InterPro" id="IPR036849">
    <property type="entry name" value="Enolase-like_C_sf"/>
</dbReference>
<keyword evidence="4" id="KW-0808">Transferase</keyword>
<evidence type="ECO:0000256" key="2">
    <source>
        <dbReference type="ARBA" id="ARBA00006003"/>
    </source>
</evidence>
<reference evidence="13" key="1">
    <citation type="submission" date="2025-08" db="UniProtKB">
        <authorList>
            <consortium name="RefSeq"/>
        </authorList>
    </citation>
    <scope>IDENTIFICATION</scope>
    <source>
        <tissue evidence="13">Blood</tissue>
    </source>
</reference>
<evidence type="ECO:0000256" key="10">
    <source>
        <dbReference type="ARBA" id="ARBA00023157"/>
    </source>
</evidence>
<evidence type="ECO:0000256" key="1">
    <source>
        <dbReference type="ARBA" id="ARBA00004323"/>
    </source>
</evidence>
<evidence type="ECO:0000256" key="7">
    <source>
        <dbReference type="ARBA" id="ARBA00022989"/>
    </source>
</evidence>
<dbReference type="InterPro" id="IPR038578">
    <property type="entry name" value="GT29-like_sf"/>
</dbReference>
<dbReference type="SUPFAM" id="SSF51604">
    <property type="entry name" value="Enolase C-terminal domain-like"/>
    <property type="match status" value="1"/>
</dbReference>
<keyword evidence="8" id="KW-0333">Golgi apparatus</keyword>
<evidence type="ECO:0000256" key="5">
    <source>
        <dbReference type="ARBA" id="ARBA00022692"/>
    </source>
</evidence>
<dbReference type="CDD" id="cd23987">
    <property type="entry name" value="GT29_ST8SIA2"/>
    <property type="match status" value="1"/>
</dbReference>
<evidence type="ECO:0000256" key="4">
    <source>
        <dbReference type="ARBA" id="ARBA00022679"/>
    </source>
</evidence>
<evidence type="ECO:0000256" key="11">
    <source>
        <dbReference type="ARBA" id="ARBA00023180"/>
    </source>
</evidence>
<dbReference type="InterPro" id="IPR050943">
    <property type="entry name" value="Glycosyltr_29_Sialyltrsf"/>
</dbReference>
<dbReference type="GeneID" id="112855470"/>
<evidence type="ECO:0000256" key="3">
    <source>
        <dbReference type="ARBA" id="ARBA00022676"/>
    </source>
</evidence>
<proteinExistence type="inferred from homology"/>
<evidence type="ECO:0000313" key="12">
    <source>
        <dbReference type="Proteomes" id="UP000515131"/>
    </source>
</evidence>
<protein>
    <submittedName>
        <fullName evidence="13">Alpha-2,8-sialyltransferase 8B</fullName>
    </submittedName>
</protein>
<accession>A0A6P6HGN0</accession>
<keyword evidence="7" id="KW-1133">Transmembrane helix</keyword>
<keyword evidence="11" id="KW-0325">Glycoprotein</keyword>
<dbReference type="FunFam" id="3.90.1480.20:FF:000001">
    <property type="entry name" value="ST8 alpha-N-acetyl-neuraminide alpha-2,8-sialyltransferase 2"/>
    <property type="match status" value="1"/>
</dbReference>
<dbReference type="GO" id="GO:0000139">
    <property type="term" value="C:Golgi membrane"/>
    <property type="evidence" value="ECO:0007669"/>
    <property type="project" value="UniProtKB-SubCell"/>
</dbReference>